<sequence>MMPRVQRTPPASPTLNSSGMHVKSDSDIPQSVSNSPFESINIASRSKRPRQELSPGSDLQDSKREILEMLTTWKGELEERLKKFSDDQSSLLSKLVSEMAELKLQNLDIQRTNNEIIKSATFMSNQYDDMVKLVAVLKKENQVYRNDINNLEMKILDLQQLSRTSSRSAIYPLRRTKHRWN</sequence>
<keyword evidence="1" id="KW-0175">Coiled coil</keyword>
<organism evidence="3 4">
    <name type="scientific">Chrysodeixis includens</name>
    <name type="common">Soybean looper</name>
    <name type="synonym">Pseudoplusia includens</name>
    <dbReference type="NCBI Taxonomy" id="689277"/>
    <lineage>
        <taxon>Eukaryota</taxon>
        <taxon>Metazoa</taxon>
        <taxon>Ecdysozoa</taxon>
        <taxon>Arthropoda</taxon>
        <taxon>Hexapoda</taxon>
        <taxon>Insecta</taxon>
        <taxon>Pterygota</taxon>
        <taxon>Neoptera</taxon>
        <taxon>Endopterygota</taxon>
        <taxon>Lepidoptera</taxon>
        <taxon>Glossata</taxon>
        <taxon>Ditrysia</taxon>
        <taxon>Noctuoidea</taxon>
        <taxon>Noctuidae</taxon>
        <taxon>Plusiinae</taxon>
        <taxon>Chrysodeixis</taxon>
    </lineage>
</organism>
<evidence type="ECO:0000313" key="3">
    <source>
        <dbReference type="EMBL" id="CAH0605632.1"/>
    </source>
</evidence>
<dbReference type="AlphaFoldDB" id="A0A9P0C4I5"/>
<accession>A0A9P0C4I5</accession>
<feature type="compositionally biased region" description="Polar residues" evidence="2">
    <location>
        <begin position="27"/>
        <end position="44"/>
    </location>
</feature>
<reference evidence="3" key="1">
    <citation type="submission" date="2021-12" db="EMBL/GenBank/DDBJ databases">
        <authorList>
            <person name="King R."/>
        </authorList>
    </citation>
    <scope>NUCLEOTIDE SEQUENCE</scope>
</reference>
<name>A0A9P0C4I5_CHRIL</name>
<protein>
    <submittedName>
        <fullName evidence="3">Uncharacterized protein</fullName>
    </submittedName>
</protein>
<evidence type="ECO:0000313" key="4">
    <source>
        <dbReference type="Proteomes" id="UP001154114"/>
    </source>
</evidence>
<feature type="coiled-coil region" evidence="1">
    <location>
        <begin position="92"/>
        <end position="161"/>
    </location>
</feature>
<dbReference type="SUPFAM" id="SSF58100">
    <property type="entry name" value="Bacterial hemolysins"/>
    <property type="match status" value="1"/>
</dbReference>
<dbReference type="Proteomes" id="UP001154114">
    <property type="component" value="Chromosome 6"/>
</dbReference>
<dbReference type="EMBL" id="LR824009">
    <property type="protein sequence ID" value="CAH0605632.1"/>
    <property type="molecule type" value="Genomic_DNA"/>
</dbReference>
<gene>
    <name evidence="3" type="ORF">CINC_LOCUS11592</name>
</gene>
<evidence type="ECO:0000256" key="1">
    <source>
        <dbReference type="SAM" id="Coils"/>
    </source>
</evidence>
<feature type="region of interest" description="Disordered" evidence="2">
    <location>
        <begin position="1"/>
        <end position="60"/>
    </location>
</feature>
<dbReference type="OrthoDB" id="7378959at2759"/>
<proteinExistence type="predicted"/>
<keyword evidence="4" id="KW-1185">Reference proteome</keyword>
<evidence type="ECO:0000256" key="2">
    <source>
        <dbReference type="SAM" id="MobiDB-lite"/>
    </source>
</evidence>